<dbReference type="SMART" id="SM00487">
    <property type="entry name" value="DEXDc"/>
    <property type="match status" value="1"/>
</dbReference>
<dbReference type="InterPro" id="IPR001650">
    <property type="entry name" value="Helicase_C-like"/>
</dbReference>
<dbReference type="InterPro" id="IPR044742">
    <property type="entry name" value="DEAD/DEAH_RhlB"/>
</dbReference>
<evidence type="ECO:0000256" key="4">
    <source>
        <dbReference type="ARBA" id="ARBA00022840"/>
    </source>
</evidence>
<comment type="caution">
    <text evidence="11">The sequence shown here is derived from an EMBL/GenBank/DDBJ whole genome shotgun (WGS) entry which is preliminary data.</text>
</comment>
<dbReference type="GO" id="GO:0003724">
    <property type="term" value="F:RNA helicase activity"/>
    <property type="evidence" value="ECO:0007669"/>
    <property type="project" value="InterPro"/>
</dbReference>
<evidence type="ECO:0000256" key="5">
    <source>
        <dbReference type="ARBA" id="ARBA00038437"/>
    </source>
</evidence>
<feature type="region of interest" description="Disordered" evidence="7">
    <location>
        <begin position="361"/>
        <end position="423"/>
    </location>
</feature>
<dbReference type="PROSITE" id="PS51195">
    <property type="entry name" value="Q_MOTIF"/>
    <property type="match status" value="1"/>
</dbReference>
<dbReference type="SUPFAM" id="SSF52540">
    <property type="entry name" value="P-loop containing nucleoside triphosphate hydrolases"/>
    <property type="match status" value="2"/>
</dbReference>
<dbReference type="GO" id="GO:0005524">
    <property type="term" value="F:ATP binding"/>
    <property type="evidence" value="ECO:0007669"/>
    <property type="project" value="UniProtKB-KW"/>
</dbReference>
<proteinExistence type="inferred from homology"/>
<keyword evidence="4" id="KW-0067">ATP-binding</keyword>
<feature type="short sequence motif" description="Q motif" evidence="6">
    <location>
        <begin position="1"/>
        <end position="29"/>
    </location>
</feature>
<feature type="compositionally biased region" description="Gly residues" evidence="7">
    <location>
        <begin position="386"/>
        <end position="395"/>
    </location>
</feature>
<evidence type="ECO:0000256" key="7">
    <source>
        <dbReference type="SAM" id="MobiDB-lite"/>
    </source>
</evidence>
<dbReference type="InterPro" id="IPR011545">
    <property type="entry name" value="DEAD/DEAH_box_helicase_dom"/>
</dbReference>
<feature type="compositionally biased region" description="Low complexity" evidence="7">
    <location>
        <begin position="396"/>
        <end position="408"/>
    </location>
</feature>
<dbReference type="EMBL" id="NIDE01000019">
    <property type="protein sequence ID" value="OWK35141.1"/>
    <property type="molecule type" value="Genomic_DNA"/>
</dbReference>
<dbReference type="PANTHER" id="PTHR47959">
    <property type="entry name" value="ATP-DEPENDENT RNA HELICASE RHLE-RELATED"/>
    <property type="match status" value="1"/>
</dbReference>
<evidence type="ECO:0000256" key="1">
    <source>
        <dbReference type="ARBA" id="ARBA00022741"/>
    </source>
</evidence>
<dbReference type="Pfam" id="PF00271">
    <property type="entry name" value="Helicase_C"/>
    <property type="match status" value="1"/>
</dbReference>
<keyword evidence="3 11" id="KW-0347">Helicase</keyword>
<protein>
    <submittedName>
        <fullName evidence="11">ATP-dependent RNA helicase RhlE</fullName>
    </submittedName>
</protein>
<keyword evidence="1" id="KW-0547">Nucleotide-binding</keyword>
<sequence length="423" mass="45746">MPFKSLGLDAHLVKATRDLGYTEPTPVQAEAIPAALTGRDVIATAQTGTGKTAAFLLPVLHRMINRPRGAALALVISPTRELAEQIESVCRGLSQHTPVRSVLVVGGRPMGPQDRALRAGVDIVIATPGRLMDHMQQGTVRFDRPTTLILDEADSMLDMGFLPDVRRIIARIPNREQTLLFSATMPPVIAKLASEILRNPATVQIGRRAATAVGITQAAYPVPEHLKTSLLRHMLRNTEMPSVLVFCRTKHSARRIARIVGADGFAVAELHSNRTPAQRTKAMEGFRRGEFRVMVATNIAARGLDVDHITHVISLDVPTVPEDYVHRIGRTARAGADGDAFIMVSPAEEGAFSRIERQVGQRLPRITLPDFDYSSTPPRPPSPNGRGPGPAGGSQGRRPAQPPRNAGPAKPPRPGRGTKPGFR</sequence>
<dbReference type="Gene3D" id="3.40.50.300">
    <property type="entry name" value="P-loop containing nucleotide triphosphate hydrolases"/>
    <property type="match status" value="2"/>
</dbReference>
<keyword evidence="2" id="KW-0378">Hydrolase</keyword>
<evidence type="ECO:0000259" key="8">
    <source>
        <dbReference type="PROSITE" id="PS51192"/>
    </source>
</evidence>
<dbReference type="CDD" id="cd18787">
    <property type="entry name" value="SF2_C_DEAD"/>
    <property type="match status" value="1"/>
</dbReference>
<dbReference type="Proteomes" id="UP000214646">
    <property type="component" value="Unassembled WGS sequence"/>
</dbReference>
<dbReference type="PANTHER" id="PTHR47959:SF13">
    <property type="entry name" value="ATP-DEPENDENT RNA HELICASE RHLE"/>
    <property type="match status" value="1"/>
</dbReference>
<feature type="domain" description="Helicase ATP-binding" evidence="8">
    <location>
        <begin position="32"/>
        <end position="203"/>
    </location>
</feature>
<feature type="domain" description="DEAD-box RNA helicase Q" evidence="10">
    <location>
        <begin position="1"/>
        <end position="29"/>
    </location>
</feature>
<evidence type="ECO:0000259" key="10">
    <source>
        <dbReference type="PROSITE" id="PS51195"/>
    </source>
</evidence>
<dbReference type="GO" id="GO:0003676">
    <property type="term" value="F:nucleic acid binding"/>
    <property type="evidence" value="ECO:0007669"/>
    <property type="project" value="InterPro"/>
</dbReference>
<organism evidence="11 12">
    <name type="scientific">Fimbriiglobus ruber</name>
    <dbReference type="NCBI Taxonomy" id="1908690"/>
    <lineage>
        <taxon>Bacteria</taxon>
        <taxon>Pseudomonadati</taxon>
        <taxon>Planctomycetota</taxon>
        <taxon>Planctomycetia</taxon>
        <taxon>Gemmatales</taxon>
        <taxon>Gemmataceae</taxon>
        <taxon>Fimbriiglobus</taxon>
    </lineage>
</organism>
<dbReference type="InterPro" id="IPR050079">
    <property type="entry name" value="DEAD_box_RNA_helicase"/>
</dbReference>
<dbReference type="SMART" id="SM00490">
    <property type="entry name" value="HELICc"/>
    <property type="match status" value="1"/>
</dbReference>
<dbReference type="InterPro" id="IPR014001">
    <property type="entry name" value="Helicase_ATP-bd"/>
</dbReference>
<dbReference type="Pfam" id="PF00270">
    <property type="entry name" value="DEAD"/>
    <property type="match status" value="1"/>
</dbReference>
<dbReference type="CDD" id="cd00268">
    <property type="entry name" value="DEADc"/>
    <property type="match status" value="1"/>
</dbReference>
<name>A0A225D0M3_9BACT</name>
<dbReference type="InterPro" id="IPR014014">
    <property type="entry name" value="RNA_helicase_DEAD_Q_motif"/>
</dbReference>
<evidence type="ECO:0000256" key="2">
    <source>
        <dbReference type="ARBA" id="ARBA00022801"/>
    </source>
</evidence>
<dbReference type="GO" id="GO:0005829">
    <property type="term" value="C:cytosol"/>
    <property type="evidence" value="ECO:0007669"/>
    <property type="project" value="TreeGrafter"/>
</dbReference>
<dbReference type="AlphaFoldDB" id="A0A225D0M3"/>
<gene>
    <name evidence="11" type="ORF">FRUB_09983</name>
</gene>
<dbReference type="InterPro" id="IPR027417">
    <property type="entry name" value="P-loop_NTPase"/>
</dbReference>
<feature type="domain" description="Helicase C-terminal" evidence="9">
    <location>
        <begin position="230"/>
        <end position="374"/>
    </location>
</feature>
<evidence type="ECO:0000313" key="12">
    <source>
        <dbReference type="Proteomes" id="UP000214646"/>
    </source>
</evidence>
<evidence type="ECO:0000259" key="9">
    <source>
        <dbReference type="PROSITE" id="PS51194"/>
    </source>
</evidence>
<comment type="similarity">
    <text evidence="5">Belongs to the DEAD box helicase family.</text>
</comment>
<dbReference type="PROSITE" id="PS51192">
    <property type="entry name" value="HELICASE_ATP_BIND_1"/>
    <property type="match status" value="1"/>
</dbReference>
<reference evidence="12" key="1">
    <citation type="submission" date="2017-06" db="EMBL/GenBank/DDBJ databases">
        <title>Genome analysis of Fimbriiglobus ruber SP5, the first member of the order Planctomycetales with confirmed chitinolytic capability.</title>
        <authorList>
            <person name="Ravin N.V."/>
            <person name="Rakitin A.L."/>
            <person name="Ivanova A.A."/>
            <person name="Beletsky A.V."/>
            <person name="Kulichevskaya I.S."/>
            <person name="Mardanov A.V."/>
            <person name="Dedysh S.N."/>
        </authorList>
    </citation>
    <scope>NUCLEOTIDE SEQUENCE [LARGE SCALE GENOMIC DNA]</scope>
    <source>
        <strain evidence="12">SP5</strain>
    </source>
</reference>
<evidence type="ECO:0000313" key="11">
    <source>
        <dbReference type="EMBL" id="OWK35141.1"/>
    </source>
</evidence>
<dbReference type="PROSITE" id="PS51194">
    <property type="entry name" value="HELICASE_CTER"/>
    <property type="match status" value="1"/>
</dbReference>
<evidence type="ECO:0000256" key="6">
    <source>
        <dbReference type="PROSITE-ProRule" id="PRU00552"/>
    </source>
</evidence>
<evidence type="ECO:0000256" key="3">
    <source>
        <dbReference type="ARBA" id="ARBA00022806"/>
    </source>
</evidence>
<dbReference type="RefSeq" id="WP_088260331.1">
    <property type="nucleotide sequence ID" value="NZ_NIDE01000019.1"/>
</dbReference>
<dbReference type="OrthoDB" id="9805696at2"/>
<keyword evidence="12" id="KW-1185">Reference proteome</keyword>
<dbReference type="GO" id="GO:0016787">
    <property type="term" value="F:hydrolase activity"/>
    <property type="evidence" value="ECO:0007669"/>
    <property type="project" value="UniProtKB-KW"/>
</dbReference>
<accession>A0A225D0M3</accession>